<evidence type="ECO:0000313" key="2">
    <source>
        <dbReference type="EMBL" id="GGM32830.1"/>
    </source>
</evidence>
<dbReference type="Proteomes" id="UP000608890">
    <property type="component" value="Unassembled WGS sequence"/>
</dbReference>
<feature type="compositionally biased region" description="Low complexity" evidence="1">
    <location>
        <begin position="1"/>
        <end position="11"/>
    </location>
</feature>
<dbReference type="InterPro" id="IPR021368">
    <property type="entry name" value="T7SS_EccE"/>
</dbReference>
<comment type="caution">
    <text evidence="2">The sequence shown here is derived from an EMBL/GenBank/DDBJ whole genome shotgun (WGS) entry which is preliminary data.</text>
</comment>
<keyword evidence="3" id="KW-1185">Reference proteome</keyword>
<reference evidence="2" key="1">
    <citation type="journal article" date="2014" name="Int. J. Syst. Evol. Microbiol.">
        <title>Complete genome sequence of Corynebacterium casei LMG S-19264T (=DSM 44701T), isolated from a smear-ripened cheese.</title>
        <authorList>
            <consortium name="US DOE Joint Genome Institute (JGI-PGF)"/>
            <person name="Walter F."/>
            <person name="Albersmeier A."/>
            <person name="Kalinowski J."/>
            <person name="Ruckert C."/>
        </authorList>
    </citation>
    <scope>NUCLEOTIDE SEQUENCE</scope>
    <source>
        <strain evidence="2">CGMCC 4.7312</strain>
    </source>
</reference>
<feature type="region of interest" description="Disordered" evidence="1">
    <location>
        <begin position="1"/>
        <end position="41"/>
    </location>
</feature>
<dbReference type="EMBL" id="BMNB01000006">
    <property type="protein sequence ID" value="GGM32830.1"/>
    <property type="molecule type" value="Genomic_DNA"/>
</dbReference>
<organism evidence="2 3">
    <name type="scientific">Micromonospora sonchi</name>
    <dbReference type="NCBI Taxonomy" id="1763543"/>
    <lineage>
        <taxon>Bacteria</taxon>
        <taxon>Bacillati</taxon>
        <taxon>Actinomycetota</taxon>
        <taxon>Actinomycetes</taxon>
        <taxon>Micromonosporales</taxon>
        <taxon>Micromonosporaceae</taxon>
        <taxon>Micromonospora</taxon>
    </lineage>
</organism>
<evidence type="ECO:0000256" key="1">
    <source>
        <dbReference type="SAM" id="MobiDB-lite"/>
    </source>
</evidence>
<evidence type="ECO:0008006" key="4">
    <source>
        <dbReference type="Google" id="ProtNLM"/>
    </source>
</evidence>
<reference evidence="2" key="2">
    <citation type="submission" date="2020-09" db="EMBL/GenBank/DDBJ databases">
        <authorList>
            <person name="Sun Q."/>
            <person name="Zhou Y."/>
        </authorList>
    </citation>
    <scope>NUCLEOTIDE SEQUENCE</scope>
    <source>
        <strain evidence="2">CGMCC 4.7312</strain>
    </source>
</reference>
<dbReference type="RefSeq" id="WP_229705761.1">
    <property type="nucleotide sequence ID" value="NZ_BMNB01000006.1"/>
</dbReference>
<proteinExistence type="predicted"/>
<protein>
    <recommendedName>
        <fullName evidence="4">Type VII secretion protein EccE</fullName>
    </recommendedName>
</protein>
<sequence>MATTDTPTRPATAPPTAPPNPPPSTGQRIPAAQRRHGDHWPVRRPRAGQVATAQVALAALVATVGRGALPTLAAALSAALLLALAWCRIRQRWLYEWLGIGLGYLTRRRAITVDAGPRALLDLVHPGGVLRSVELAGSPVVLLDDPDGLVALLEIGDPADLLGDGARQLPSPAALLPASAEPAPSVGVQLVLAAAAAPAVGVGGGPAATSYRQLTDGRLAGWERAVLAVRVSRMEGWPEEALRQVLAGTVRRLVRRLAPVTVRPLGEEPALRILAEFAHHDGQEVRESWQAVRSGGLLQTTFRLRKWPTADAAPRLVPRLLALPATTTTVSLHAGTDRPTSIGLTVRLSAVTAAELSAAAQALRRVVATGGGAVERLDGAHLAGLAATLPLARSGTSPIPGPAELVLPHGSAGLMLGANRHGNAVTVRLFRPVGTRVMLVGGLPAAQLVAMRTLALGARVIVQTTRPHAWEPFVRAMSRPGRTIPLLPPGRPVPAEPVTPLAPLLVVLDAPPPTGPRPGVAWQTTLLVRDKLTPADADALGRADLAVLQPLSQAEAAIAGTALGLGESAQWLTRIRHDMVAVVNRRALRWAMLAGTPIEAQLIGRPSRR</sequence>
<feature type="compositionally biased region" description="Pro residues" evidence="1">
    <location>
        <begin position="12"/>
        <end position="24"/>
    </location>
</feature>
<dbReference type="AlphaFoldDB" id="A0A917WV54"/>
<evidence type="ECO:0000313" key="3">
    <source>
        <dbReference type="Proteomes" id="UP000608890"/>
    </source>
</evidence>
<gene>
    <name evidence="2" type="ORF">GCM10011608_16660</name>
</gene>
<accession>A0A917WV54</accession>
<name>A0A917WV54_9ACTN</name>
<dbReference type="NCBIfam" id="TIGR03923">
    <property type="entry name" value="T7SS_EccE"/>
    <property type="match status" value="1"/>
</dbReference>